<evidence type="ECO:0000313" key="3">
    <source>
        <dbReference type="Proteomes" id="UP001607303"/>
    </source>
</evidence>
<accession>A0ABD2CQR7</accession>
<evidence type="ECO:0000313" key="2">
    <source>
        <dbReference type="EMBL" id="KAL2747455.1"/>
    </source>
</evidence>
<proteinExistence type="predicted"/>
<gene>
    <name evidence="2" type="ORF">V1477_004147</name>
</gene>
<reference evidence="2 3" key="1">
    <citation type="journal article" date="2024" name="Ann. Entomol. Soc. Am.">
        <title>Genomic analyses of the southern and eastern yellowjacket wasps (Hymenoptera: Vespidae) reveal evolutionary signatures of social life.</title>
        <authorList>
            <person name="Catto M.A."/>
            <person name="Caine P.B."/>
            <person name="Orr S.E."/>
            <person name="Hunt B.G."/>
            <person name="Goodisman M.A.D."/>
        </authorList>
    </citation>
    <scope>NUCLEOTIDE SEQUENCE [LARGE SCALE GENOMIC DNA]</scope>
    <source>
        <strain evidence="2">232</strain>
        <tissue evidence="2">Head and thorax</tissue>
    </source>
</reference>
<dbReference type="AlphaFoldDB" id="A0ABD2CQR7"/>
<keyword evidence="3" id="KW-1185">Reference proteome</keyword>
<name>A0ABD2CQR7_VESMC</name>
<evidence type="ECO:0000256" key="1">
    <source>
        <dbReference type="SAM" id="MobiDB-lite"/>
    </source>
</evidence>
<sequence length="139" mass="15442">MSGAILGASGGPRSDIRAVKSVEWNGGSADPFKRNVRIDRVSTKGYDRSRHESPWRVTNPANHRSVIDIEPEQAAAEPSEENTGGERLVVLSRLYKEVRQEAGVTNYSCCELVAECDRCQARRKSSDNIDTIRRHTLST</sequence>
<dbReference type="Proteomes" id="UP001607303">
    <property type="component" value="Unassembled WGS sequence"/>
</dbReference>
<feature type="region of interest" description="Disordered" evidence="1">
    <location>
        <begin position="43"/>
        <end position="63"/>
    </location>
</feature>
<feature type="compositionally biased region" description="Basic and acidic residues" evidence="1">
    <location>
        <begin position="43"/>
        <end position="54"/>
    </location>
</feature>
<organism evidence="2 3">
    <name type="scientific">Vespula maculifrons</name>
    <name type="common">Eastern yellow jacket</name>
    <name type="synonym">Wasp</name>
    <dbReference type="NCBI Taxonomy" id="7453"/>
    <lineage>
        <taxon>Eukaryota</taxon>
        <taxon>Metazoa</taxon>
        <taxon>Ecdysozoa</taxon>
        <taxon>Arthropoda</taxon>
        <taxon>Hexapoda</taxon>
        <taxon>Insecta</taxon>
        <taxon>Pterygota</taxon>
        <taxon>Neoptera</taxon>
        <taxon>Endopterygota</taxon>
        <taxon>Hymenoptera</taxon>
        <taxon>Apocrita</taxon>
        <taxon>Aculeata</taxon>
        <taxon>Vespoidea</taxon>
        <taxon>Vespidae</taxon>
        <taxon>Vespinae</taxon>
        <taxon>Vespula</taxon>
    </lineage>
</organism>
<dbReference type="EMBL" id="JAYRBN010000035">
    <property type="protein sequence ID" value="KAL2747455.1"/>
    <property type="molecule type" value="Genomic_DNA"/>
</dbReference>
<protein>
    <submittedName>
        <fullName evidence="2">Uncharacterized protein</fullName>
    </submittedName>
</protein>
<comment type="caution">
    <text evidence="2">The sequence shown here is derived from an EMBL/GenBank/DDBJ whole genome shotgun (WGS) entry which is preliminary data.</text>
</comment>